<dbReference type="Proteomes" id="UP001196413">
    <property type="component" value="Unassembled WGS sequence"/>
</dbReference>
<name>A0AAD5QEK3_PARTN</name>
<dbReference type="AlphaFoldDB" id="A0AAD5QEK3"/>
<reference evidence="2" key="1">
    <citation type="submission" date="2021-06" db="EMBL/GenBank/DDBJ databases">
        <title>Parelaphostrongylus tenuis whole genome reference sequence.</title>
        <authorList>
            <person name="Garwood T.J."/>
            <person name="Larsen P.A."/>
            <person name="Fountain-Jones N.M."/>
            <person name="Garbe J.R."/>
            <person name="Macchietto M.G."/>
            <person name="Kania S.A."/>
            <person name="Gerhold R.W."/>
            <person name="Richards J.E."/>
            <person name="Wolf T.M."/>
        </authorList>
    </citation>
    <scope>NUCLEOTIDE SEQUENCE</scope>
    <source>
        <strain evidence="2">MNPRO001-30</strain>
        <tissue evidence="2">Meninges</tissue>
    </source>
</reference>
<accession>A0AAD5QEK3</accession>
<keyword evidence="3" id="KW-1185">Reference proteome</keyword>
<feature type="compositionally biased region" description="Acidic residues" evidence="1">
    <location>
        <begin position="12"/>
        <end position="22"/>
    </location>
</feature>
<evidence type="ECO:0000256" key="1">
    <source>
        <dbReference type="SAM" id="MobiDB-lite"/>
    </source>
</evidence>
<proteinExistence type="predicted"/>
<feature type="region of interest" description="Disordered" evidence="1">
    <location>
        <begin position="1"/>
        <end position="32"/>
    </location>
</feature>
<sequence>MEEERSFHDTQPFDDDSLEESSSESSTSMNPVYAKLEPLMDLVPRIEPYVHYGVVARLISGPRPTLNPTL</sequence>
<gene>
    <name evidence="2" type="ORF">KIN20_001496</name>
</gene>
<evidence type="ECO:0000313" key="3">
    <source>
        <dbReference type="Proteomes" id="UP001196413"/>
    </source>
</evidence>
<protein>
    <submittedName>
        <fullName evidence="2">Uncharacterized protein</fullName>
    </submittedName>
</protein>
<evidence type="ECO:0000313" key="2">
    <source>
        <dbReference type="EMBL" id="KAJ1346629.1"/>
    </source>
</evidence>
<dbReference type="EMBL" id="JAHQIW010000200">
    <property type="protein sequence ID" value="KAJ1346629.1"/>
    <property type="molecule type" value="Genomic_DNA"/>
</dbReference>
<comment type="caution">
    <text evidence="2">The sequence shown here is derived from an EMBL/GenBank/DDBJ whole genome shotgun (WGS) entry which is preliminary data.</text>
</comment>
<organism evidence="2 3">
    <name type="scientific">Parelaphostrongylus tenuis</name>
    <name type="common">Meningeal worm</name>
    <dbReference type="NCBI Taxonomy" id="148309"/>
    <lineage>
        <taxon>Eukaryota</taxon>
        <taxon>Metazoa</taxon>
        <taxon>Ecdysozoa</taxon>
        <taxon>Nematoda</taxon>
        <taxon>Chromadorea</taxon>
        <taxon>Rhabditida</taxon>
        <taxon>Rhabditina</taxon>
        <taxon>Rhabditomorpha</taxon>
        <taxon>Strongyloidea</taxon>
        <taxon>Metastrongylidae</taxon>
        <taxon>Parelaphostrongylus</taxon>
    </lineage>
</organism>